<dbReference type="Gene3D" id="1.20.120.520">
    <property type="entry name" value="nmb1532 protein domain like"/>
    <property type="match status" value="1"/>
</dbReference>
<dbReference type="PANTHER" id="PTHR39966:SF1">
    <property type="entry name" value="HEMERYTHRIN-LIKE DOMAIN-CONTAINING PROTEIN"/>
    <property type="match status" value="1"/>
</dbReference>
<comment type="caution">
    <text evidence="2">The sequence shown here is derived from an EMBL/GenBank/DDBJ whole genome shotgun (WGS) entry which is preliminary data.</text>
</comment>
<dbReference type="InterPro" id="IPR012312">
    <property type="entry name" value="Hemerythrin-like"/>
</dbReference>
<protein>
    <submittedName>
        <fullName evidence="2">Hemerythrin domain-containing protein</fullName>
    </submittedName>
</protein>
<dbReference type="Proteomes" id="UP001366060">
    <property type="component" value="Unassembled WGS sequence"/>
</dbReference>
<accession>A0ABU9H8X2</accession>
<evidence type="ECO:0000313" key="3">
    <source>
        <dbReference type="Proteomes" id="UP001366060"/>
    </source>
</evidence>
<dbReference type="CDD" id="cd12108">
    <property type="entry name" value="Hr-like"/>
    <property type="match status" value="1"/>
</dbReference>
<organism evidence="2 3">
    <name type="scientific">Psychromonas arctica</name>
    <dbReference type="NCBI Taxonomy" id="168275"/>
    <lineage>
        <taxon>Bacteria</taxon>
        <taxon>Pseudomonadati</taxon>
        <taxon>Pseudomonadota</taxon>
        <taxon>Gammaproteobacteria</taxon>
        <taxon>Alteromonadales</taxon>
        <taxon>Psychromonadaceae</taxon>
        <taxon>Psychromonas</taxon>
    </lineage>
</organism>
<evidence type="ECO:0000259" key="1">
    <source>
        <dbReference type="Pfam" id="PF01814"/>
    </source>
</evidence>
<proteinExistence type="predicted"/>
<dbReference type="PANTHER" id="PTHR39966">
    <property type="entry name" value="BLL2471 PROTEIN-RELATED"/>
    <property type="match status" value="1"/>
</dbReference>
<gene>
    <name evidence="2" type="ORF">V6255_04195</name>
</gene>
<sequence length="179" mass="21306">MLNRIHKDHKNIMQLLQVMDNHIVSLKLDKEIDYQLLKSITDYLKHYSDKYHHPMENLIYAYYLKYRVVTDQVANRLEDDHKQLKILTTELDDMINMILLDAIIPKEVFIEKMEGFVSKQKQHLNYEEAEILPAIQSSLTEDDWAHLILQWKHKEYVDPLFGESISDQFKALALHIKVS</sequence>
<evidence type="ECO:0000313" key="2">
    <source>
        <dbReference type="EMBL" id="MEL0658335.1"/>
    </source>
</evidence>
<dbReference type="EMBL" id="JBAKBA010000006">
    <property type="protein sequence ID" value="MEL0658335.1"/>
    <property type="molecule type" value="Genomic_DNA"/>
</dbReference>
<name>A0ABU9H8X2_9GAMM</name>
<feature type="domain" description="Hemerythrin-like" evidence="1">
    <location>
        <begin position="2"/>
        <end position="135"/>
    </location>
</feature>
<dbReference type="RefSeq" id="WP_341627005.1">
    <property type="nucleotide sequence ID" value="NZ_JBAKBA010000006.1"/>
</dbReference>
<reference evidence="2 3" key="1">
    <citation type="submission" date="2024-02" db="EMBL/GenBank/DDBJ databases">
        <title>Bacteria isolated from the canopy kelp, Nereocystis luetkeana.</title>
        <authorList>
            <person name="Pfister C.A."/>
            <person name="Younker I.T."/>
            <person name="Light S.H."/>
        </authorList>
    </citation>
    <scope>NUCLEOTIDE SEQUENCE [LARGE SCALE GENOMIC DNA]</scope>
    <source>
        <strain evidence="2 3">TI.2.07</strain>
    </source>
</reference>
<keyword evidence="3" id="KW-1185">Reference proteome</keyword>
<dbReference type="Pfam" id="PF01814">
    <property type="entry name" value="Hemerythrin"/>
    <property type="match status" value="1"/>
</dbReference>